<evidence type="ECO:0000313" key="2">
    <source>
        <dbReference type="EMBL" id="CAG2248498.1"/>
    </source>
</evidence>
<protein>
    <recommendedName>
        <fullName evidence="4">C-type lectin domain-containing protein</fullName>
    </recommendedName>
</protein>
<keyword evidence="1" id="KW-0812">Transmembrane</keyword>
<keyword evidence="1" id="KW-1133">Transmembrane helix</keyword>
<keyword evidence="1" id="KW-0472">Membrane</keyword>
<dbReference type="EMBL" id="CAJPWZ010002942">
    <property type="protein sequence ID" value="CAG2248498.1"/>
    <property type="molecule type" value="Genomic_DNA"/>
</dbReference>
<dbReference type="Proteomes" id="UP000683360">
    <property type="component" value="Unassembled WGS sequence"/>
</dbReference>
<dbReference type="OrthoDB" id="6091698at2759"/>
<organism evidence="2 3">
    <name type="scientific">Mytilus edulis</name>
    <name type="common">Blue mussel</name>
    <dbReference type="NCBI Taxonomy" id="6550"/>
    <lineage>
        <taxon>Eukaryota</taxon>
        <taxon>Metazoa</taxon>
        <taxon>Spiralia</taxon>
        <taxon>Lophotrochozoa</taxon>
        <taxon>Mollusca</taxon>
        <taxon>Bivalvia</taxon>
        <taxon>Autobranchia</taxon>
        <taxon>Pteriomorphia</taxon>
        <taxon>Mytilida</taxon>
        <taxon>Mytiloidea</taxon>
        <taxon>Mytilidae</taxon>
        <taxon>Mytilinae</taxon>
        <taxon>Mytilus</taxon>
    </lineage>
</organism>
<dbReference type="CDD" id="cd00037">
    <property type="entry name" value="CLECT"/>
    <property type="match status" value="1"/>
</dbReference>
<evidence type="ECO:0000256" key="1">
    <source>
        <dbReference type="SAM" id="Phobius"/>
    </source>
</evidence>
<reference evidence="2" key="1">
    <citation type="submission" date="2021-03" db="EMBL/GenBank/DDBJ databases">
        <authorList>
            <person name="Bekaert M."/>
        </authorList>
    </citation>
    <scope>NUCLEOTIDE SEQUENCE</scope>
</reference>
<proteinExistence type="predicted"/>
<sequence>MIKLNSSQASTFSIILTMDSNFYCIVLILVSFPVADNLETTLAQFEIKSLHWIPQNSFTTDFYSKSAKLCALFCVLNEQCAIPSYSEVARACRIDHSGKCFFLIEPVNGWAVIKRKGSLEIFFTGCTTDGPSMYRILTSMLADNSTVFGYWLGGYNVNQDSDMEWISNPGQVMPFDDMYPGEPNNPSASLCMGTWKVYDYKWVIMAVNYNLIYM</sequence>
<comment type="caution">
    <text evidence="2">The sequence shown here is derived from an EMBL/GenBank/DDBJ whole genome shotgun (WGS) entry which is preliminary data.</text>
</comment>
<name>A0A8S3UQY8_MYTED</name>
<accession>A0A8S3UQY8</accession>
<dbReference type="AlphaFoldDB" id="A0A8S3UQY8"/>
<evidence type="ECO:0000313" key="3">
    <source>
        <dbReference type="Proteomes" id="UP000683360"/>
    </source>
</evidence>
<feature type="transmembrane region" description="Helical" evidence="1">
    <location>
        <begin position="12"/>
        <end position="35"/>
    </location>
</feature>
<dbReference type="Gene3D" id="3.10.100.10">
    <property type="entry name" value="Mannose-Binding Protein A, subunit A"/>
    <property type="match status" value="1"/>
</dbReference>
<gene>
    <name evidence="2" type="ORF">MEDL_60375</name>
</gene>
<dbReference type="SUPFAM" id="SSF56436">
    <property type="entry name" value="C-type lectin-like"/>
    <property type="match status" value="1"/>
</dbReference>
<dbReference type="InterPro" id="IPR016187">
    <property type="entry name" value="CTDL_fold"/>
</dbReference>
<evidence type="ECO:0008006" key="4">
    <source>
        <dbReference type="Google" id="ProtNLM"/>
    </source>
</evidence>
<keyword evidence="3" id="KW-1185">Reference proteome</keyword>
<dbReference type="InterPro" id="IPR016186">
    <property type="entry name" value="C-type_lectin-like/link_sf"/>
</dbReference>